<evidence type="ECO:0000313" key="10">
    <source>
        <dbReference type="EMBL" id="PWF55233.1"/>
    </source>
</evidence>
<evidence type="ECO:0000256" key="7">
    <source>
        <dbReference type="ARBA" id="ARBA00038388"/>
    </source>
</evidence>
<feature type="domain" description="ABC transporter" evidence="9">
    <location>
        <begin position="10"/>
        <end position="250"/>
    </location>
</feature>
<keyword evidence="6" id="KW-0046">Antibiotic resistance</keyword>
<organism evidence="10 11">
    <name type="scientific">Massilia glaciei</name>
    <dbReference type="NCBI Taxonomy" id="1524097"/>
    <lineage>
        <taxon>Bacteria</taxon>
        <taxon>Pseudomonadati</taxon>
        <taxon>Pseudomonadota</taxon>
        <taxon>Betaproteobacteria</taxon>
        <taxon>Burkholderiales</taxon>
        <taxon>Oxalobacteraceae</taxon>
        <taxon>Telluria group</taxon>
        <taxon>Massilia</taxon>
    </lineage>
</organism>
<dbReference type="InterPro" id="IPR015854">
    <property type="entry name" value="ABC_transpr_LolD-like"/>
</dbReference>
<dbReference type="GO" id="GO:0046677">
    <property type="term" value="P:response to antibiotic"/>
    <property type="evidence" value="ECO:0007669"/>
    <property type="project" value="UniProtKB-KW"/>
</dbReference>
<dbReference type="GO" id="GO:0005524">
    <property type="term" value="F:ATP binding"/>
    <property type="evidence" value="ECO:0007669"/>
    <property type="project" value="UniProtKB-KW"/>
</dbReference>
<keyword evidence="1" id="KW-0813">Transport</keyword>
<evidence type="ECO:0000256" key="8">
    <source>
        <dbReference type="SAM" id="MobiDB-lite"/>
    </source>
</evidence>
<dbReference type="OrthoDB" id="9802264at2"/>
<dbReference type="Pfam" id="PF00005">
    <property type="entry name" value="ABC_tran"/>
    <property type="match status" value="1"/>
</dbReference>
<keyword evidence="4 10" id="KW-0067">ATP-binding</keyword>
<dbReference type="SUPFAM" id="SSF52540">
    <property type="entry name" value="P-loop containing nucleoside triphosphate hydrolases"/>
    <property type="match status" value="1"/>
</dbReference>
<protein>
    <submittedName>
        <fullName evidence="10">ABC transporter ATP-binding protein</fullName>
    </submittedName>
</protein>
<evidence type="ECO:0000256" key="6">
    <source>
        <dbReference type="ARBA" id="ARBA00023251"/>
    </source>
</evidence>
<keyword evidence="3" id="KW-0547">Nucleotide-binding</keyword>
<gene>
    <name evidence="10" type="ORF">C7C56_002935</name>
</gene>
<evidence type="ECO:0000256" key="1">
    <source>
        <dbReference type="ARBA" id="ARBA00022448"/>
    </source>
</evidence>
<dbReference type="CDD" id="cd03255">
    <property type="entry name" value="ABC_MJ0796_LolCDE_FtsE"/>
    <property type="match status" value="1"/>
</dbReference>
<evidence type="ECO:0000313" key="11">
    <source>
        <dbReference type="Proteomes" id="UP000241421"/>
    </source>
</evidence>
<reference evidence="10 11" key="1">
    <citation type="submission" date="2018-04" db="EMBL/GenBank/DDBJ databases">
        <title>Massilia violaceinigra sp. nov., a novel purple-pigmented bacterium isolated from Tianshan glacier, Xinjiang, China.</title>
        <authorList>
            <person name="Wang H."/>
        </authorList>
    </citation>
    <scope>NUCLEOTIDE SEQUENCE [LARGE SCALE GENOMIC DNA]</scope>
    <source>
        <strain evidence="10 11">B448-2</strain>
    </source>
</reference>
<dbReference type="InterPro" id="IPR003439">
    <property type="entry name" value="ABC_transporter-like_ATP-bd"/>
</dbReference>
<dbReference type="InterPro" id="IPR027417">
    <property type="entry name" value="P-loop_NTPase"/>
</dbReference>
<dbReference type="FunFam" id="3.40.50.300:FF:000032">
    <property type="entry name" value="Export ABC transporter ATP-binding protein"/>
    <property type="match status" value="1"/>
</dbReference>
<feature type="region of interest" description="Disordered" evidence="8">
    <location>
        <begin position="234"/>
        <end position="255"/>
    </location>
</feature>
<evidence type="ECO:0000256" key="5">
    <source>
        <dbReference type="ARBA" id="ARBA00022989"/>
    </source>
</evidence>
<dbReference type="AlphaFoldDB" id="A0A2U2I651"/>
<evidence type="ECO:0000259" key="9">
    <source>
        <dbReference type="PROSITE" id="PS50893"/>
    </source>
</evidence>
<keyword evidence="5" id="KW-0812">Transmembrane</keyword>
<evidence type="ECO:0000256" key="4">
    <source>
        <dbReference type="ARBA" id="ARBA00022840"/>
    </source>
</evidence>
<comment type="caution">
    <text evidence="10">The sequence shown here is derived from an EMBL/GenBank/DDBJ whole genome shotgun (WGS) entry which is preliminary data.</text>
</comment>
<sequence length="255" mass="26164">MKHSTEPPLLIARDLVKRYVGGAGGICALDRVSLELRAGEFVAVVGKSGSGKSTLLNLVTGIDRATSGQILAGGVAVHELGQAALARWRGRQVGIVFQFFQLLPTLTVAENVMLPMDFCDTYPARARRARALGLLAQLGIAEQADKLPAALSGGQQQRAAIARALANDPPILVADEPTGNLDSETTAQIMRLFAGLAAAGKAVLMVTHERGFCPWFTRTITLADGAVCAGGGTGDGLGDGAGTSDGFGGGGAARA</sequence>
<dbReference type="EMBL" id="PXWF02000041">
    <property type="protein sequence ID" value="PWF55233.1"/>
    <property type="molecule type" value="Genomic_DNA"/>
</dbReference>
<dbReference type="GO" id="GO:0005886">
    <property type="term" value="C:plasma membrane"/>
    <property type="evidence" value="ECO:0007669"/>
    <property type="project" value="TreeGrafter"/>
</dbReference>
<dbReference type="PANTHER" id="PTHR24220">
    <property type="entry name" value="IMPORT ATP-BINDING PROTEIN"/>
    <property type="match status" value="1"/>
</dbReference>
<accession>A0A2U2I651</accession>
<keyword evidence="5" id="KW-0472">Membrane</keyword>
<name>A0A2U2I651_9BURK</name>
<keyword evidence="11" id="KW-1185">Reference proteome</keyword>
<dbReference type="SMART" id="SM00382">
    <property type="entry name" value="AAA"/>
    <property type="match status" value="1"/>
</dbReference>
<dbReference type="Gene3D" id="3.40.50.300">
    <property type="entry name" value="P-loop containing nucleotide triphosphate hydrolases"/>
    <property type="match status" value="1"/>
</dbReference>
<comment type="similarity">
    <text evidence="7">Belongs to the ABC transporter superfamily. Macrolide exporter (TC 3.A.1.122) family.</text>
</comment>
<dbReference type="RefSeq" id="WP_106756003.1">
    <property type="nucleotide sequence ID" value="NZ_PXWF02000041.1"/>
</dbReference>
<keyword evidence="2" id="KW-1003">Cell membrane</keyword>
<dbReference type="GO" id="GO:0098796">
    <property type="term" value="C:membrane protein complex"/>
    <property type="evidence" value="ECO:0007669"/>
    <property type="project" value="UniProtKB-ARBA"/>
</dbReference>
<dbReference type="PANTHER" id="PTHR24220:SF86">
    <property type="entry name" value="ABC TRANSPORTER ABCH.1"/>
    <property type="match status" value="1"/>
</dbReference>
<dbReference type="GO" id="GO:0016887">
    <property type="term" value="F:ATP hydrolysis activity"/>
    <property type="evidence" value="ECO:0007669"/>
    <property type="project" value="InterPro"/>
</dbReference>
<dbReference type="PROSITE" id="PS50893">
    <property type="entry name" value="ABC_TRANSPORTER_2"/>
    <property type="match status" value="1"/>
</dbReference>
<dbReference type="InterPro" id="IPR017871">
    <property type="entry name" value="ABC_transporter-like_CS"/>
</dbReference>
<evidence type="ECO:0000256" key="2">
    <source>
        <dbReference type="ARBA" id="ARBA00022475"/>
    </source>
</evidence>
<dbReference type="InterPro" id="IPR003593">
    <property type="entry name" value="AAA+_ATPase"/>
</dbReference>
<keyword evidence="5" id="KW-1133">Transmembrane helix</keyword>
<dbReference type="InterPro" id="IPR017911">
    <property type="entry name" value="MacB-like_ATP-bd"/>
</dbReference>
<dbReference type="Proteomes" id="UP000241421">
    <property type="component" value="Unassembled WGS sequence"/>
</dbReference>
<proteinExistence type="inferred from homology"/>
<evidence type="ECO:0000256" key="3">
    <source>
        <dbReference type="ARBA" id="ARBA00022741"/>
    </source>
</evidence>
<dbReference type="PROSITE" id="PS00211">
    <property type="entry name" value="ABC_TRANSPORTER_1"/>
    <property type="match status" value="1"/>
</dbReference>
<dbReference type="GO" id="GO:0022857">
    <property type="term" value="F:transmembrane transporter activity"/>
    <property type="evidence" value="ECO:0007669"/>
    <property type="project" value="TreeGrafter"/>
</dbReference>